<dbReference type="EMBL" id="WUBZ01000062">
    <property type="protein sequence ID" value="MWV55187.1"/>
    <property type="molecule type" value="Genomic_DNA"/>
</dbReference>
<keyword evidence="4" id="KW-1185">Reference proteome</keyword>
<sequence length="250" mass="27296">MKRSFKPLLASTVVLAGLALPMQTAPRDAVASMPVIDVANLEQSMLTAVRSAQQIENQLESIRNQVRTLSTLPSSSYDPLHSIYGNNLQELDALIADVQGISFDLNQIDGQYNQLYPSGTWDGRSSAEYAQYNRSWSQQMMEAARTAMRGQSVISRSRGYNQAAMNILSGSTAADGEVRQIQATNQMLSVVSAQLNGLTENLSTSSRLNAMAAAEGAQRREAEQAYKEKLINGYGGMNTTPDPITFQKIH</sequence>
<evidence type="ECO:0008006" key="5">
    <source>
        <dbReference type="Google" id="ProtNLM"/>
    </source>
</evidence>
<keyword evidence="1" id="KW-0175">Coiled coil</keyword>
<organism evidence="3 4">
    <name type="scientific">Chlorobium phaeovibrioides</name>
    <dbReference type="NCBI Taxonomy" id="1094"/>
    <lineage>
        <taxon>Bacteria</taxon>
        <taxon>Pseudomonadati</taxon>
        <taxon>Chlorobiota</taxon>
        <taxon>Chlorobiia</taxon>
        <taxon>Chlorobiales</taxon>
        <taxon>Chlorobiaceae</taxon>
        <taxon>Chlorobium/Pelodictyon group</taxon>
        <taxon>Chlorobium</taxon>
    </lineage>
</organism>
<gene>
    <name evidence="3" type="ORF">GJ685_09000</name>
</gene>
<reference evidence="3 4" key="1">
    <citation type="submission" date="2019-11" db="EMBL/GenBank/DDBJ databases">
        <title>Green- and brown-colored morphotypes of Chlorobia in the stratified aquatic ecosystems of Kandalaksha Gulf (White Sea): A model for study of the accessory genome evolution.</title>
        <authorList>
            <person name="Grouzdev D.S."/>
        </authorList>
    </citation>
    <scope>NUCLEOTIDE SEQUENCE [LARGE SCALE GENOMIC DNA]</scope>
    <source>
        <strain evidence="3 4">ZM</strain>
    </source>
</reference>
<evidence type="ECO:0000256" key="2">
    <source>
        <dbReference type="SAM" id="SignalP"/>
    </source>
</evidence>
<comment type="caution">
    <text evidence="3">The sequence shown here is derived from an EMBL/GenBank/DDBJ whole genome shotgun (WGS) entry which is preliminary data.</text>
</comment>
<keyword evidence="2" id="KW-0732">Signal</keyword>
<name>A0ABW9USE9_CHLPH</name>
<feature type="signal peptide" evidence="2">
    <location>
        <begin position="1"/>
        <end position="24"/>
    </location>
</feature>
<dbReference type="Proteomes" id="UP000489351">
    <property type="component" value="Unassembled WGS sequence"/>
</dbReference>
<evidence type="ECO:0000313" key="3">
    <source>
        <dbReference type="EMBL" id="MWV55187.1"/>
    </source>
</evidence>
<feature type="chain" id="PRO_5045971013" description="P-type conjugative transfer protein TrbJ" evidence="2">
    <location>
        <begin position="25"/>
        <end position="250"/>
    </location>
</feature>
<evidence type="ECO:0000313" key="4">
    <source>
        <dbReference type="Proteomes" id="UP000489351"/>
    </source>
</evidence>
<evidence type="ECO:0000256" key="1">
    <source>
        <dbReference type="SAM" id="Coils"/>
    </source>
</evidence>
<accession>A0ABW9USE9</accession>
<dbReference type="RefSeq" id="WP_160460343.1">
    <property type="nucleotide sequence ID" value="NZ_WUBZ01000062.1"/>
</dbReference>
<proteinExistence type="predicted"/>
<protein>
    <recommendedName>
        <fullName evidence="5">P-type conjugative transfer protein TrbJ</fullName>
    </recommendedName>
</protein>
<feature type="coiled-coil region" evidence="1">
    <location>
        <begin position="38"/>
        <end position="72"/>
    </location>
</feature>